<feature type="chain" id="PRO_5047120533" evidence="5">
    <location>
        <begin position="21"/>
        <end position="122"/>
    </location>
</feature>
<protein>
    <submittedName>
        <fullName evidence="9">Venom protein 302 isoform X2</fullName>
    </submittedName>
</protein>
<keyword evidence="3 5" id="KW-0732">Signal</keyword>
<evidence type="ECO:0000259" key="7">
    <source>
        <dbReference type="PROSITE" id="PS51323"/>
    </source>
</evidence>
<evidence type="ECO:0000313" key="9">
    <source>
        <dbReference type="RefSeq" id="XP_065644959.1"/>
    </source>
</evidence>
<comment type="subcellular location">
    <subcellularLocation>
        <location evidence="1">Secreted</location>
    </subcellularLocation>
</comment>
<keyword evidence="4" id="KW-1015">Disulfide bond</keyword>
<feature type="domain" description="IGFBP N-terminal" evidence="7">
    <location>
        <begin position="19"/>
        <end position="94"/>
    </location>
</feature>
<dbReference type="Pfam" id="PF00219">
    <property type="entry name" value="IGFBP"/>
    <property type="match status" value="1"/>
</dbReference>
<evidence type="ECO:0000259" key="6">
    <source>
        <dbReference type="PROSITE" id="PS51252"/>
    </source>
</evidence>
<dbReference type="InterPro" id="IPR000867">
    <property type="entry name" value="IGFBP-like"/>
</dbReference>
<dbReference type="Gene3D" id="4.10.40.20">
    <property type="match status" value="1"/>
</dbReference>
<dbReference type="GeneID" id="101234389"/>
<keyword evidence="8" id="KW-1185">Reference proteome</keyword>
<dbReference type="Pfam" id="PF02822">
    <property type="entry name" value="Antistasin"/>
    <property type="match status" value="1"/>
</dbReference>
<dbReference type="RefSeq" id="XP_065644959.1">
    <property type="nucleotide sequence ID" value="XM_065788887.1"/>
</dbReference>
<evidence type="ECO:0000256" key="4">
    <source>
        <dbReference type="ARBA" id="ARBA00023157"/>
    </source>
</evidence>
<dbReference type="SUPFAM" id="SSF57184">
    <property type="entry name" value="Growth factor receptor domain"/>
    <property type="match status" value="1"/>
</dbReference>
<keyword evidence="2" id="KW-0964">Secreted</keyword>
<reference evidence="8" key="1">
    <citation type="submission" date="2025-05" db="UniProtKB">
        <authorList>
            <consortium name="RefSeq"/>
        </authorList>
    </citation>
    <scope>NUCLEOTIDE SEQUENCE [LARGE SCALE GENOMIC DNA]</scope>
</reference>
<gene>
    <name evidence="9" type="primary">LOC101234389</name>
</gene>
<organism evidence="8 9">
    <name type="scientific">Hydra vulgaris</name>
    <name type="common">Hydra</name>
    <name type="synonym">Hydra attenuata</name>
    <dbReference type="NCBI Taxonomy" id="6087"/>
    <lineage>
        <taxon>Eukaryota</taxon>
        <taxon>Metazoa</taxon>
        <taxon>Cnidaria</taxon>
        <taxon>Hydrozoa</taxon>
        <taxon>Hydroidolina</taxon>
        <taxon>Anthoathecata</taxon>
        <taxon>Aplanulata</taxon>
        <taxon>Hydridae</taxon>
        <taxon>Hydra</taxon>
    </lineage>
</organism>
<dbReference type="PROSITE" id="PS51323">
    <property type="entry name" value="IGFBP_N_2"/>
    <property type="match status" value="1"/>
</dbReference>
<evidence type="ECO:0000313" key="8">
    <source>
        <dbReference type="Proteomes" id="UP001652625"/>
    </source>
</evidence>
<evidence type="ECO:0000256" key="3">
    <source>
        <dbReference type="ARBA" id="ARBA00022729"/>
    </source>
</evidence>
<evidence type="ECO:0000256" key="5">
    <source>
        <dbReference type="SAM" id="SignalP"/>
    </source>
</evidence>
<name>A0ABM4B7X0_HYDVU</name>
<sequence>MGRFILTLCFFYSIFEFSTALTCVGCDKRVCLAPVCKGGIVKDPCNCCDVCAKTLDEECGGPFGIFGKCDSHLECVKQPIEIDIRNARGKCRPICTQVCLSYCENGNIVDRNGCPTCQCKTK</sequence>
<dbReference type="InterPro" id="IPR011390">
    <property type="entry name" value="IGFBP_rP_mac25"/>
</dbReference>
<dbReference type="SMART" id="SM00121">
    <property type="entry name" value="IB"/>
    <property type="match status" value="1"/>
</dbReference>
<dbReference type="InterPro" id="IPR009030">
    <property type="entry name" value="Growth_fac_rcpt_cys_sf"/>
</dbReference>
<dbReference type="InterPro" id="IPR004094">
    <property type="entry name" value="Antistasin-like"/>
</dbReference>
<dbReference type="PANTHER" id="PTHR14186">
    <property type="entry name" value="INSULIN-LIKE GROWTH FACTOR BINDING PROTEIN-RELATED"/>
    <property type="match status" value="1"/>
</dbReference>
<proteinExistence type="predicted"/>
<dbReference type="Proteomes" id="UP001652625">
    <property type="component" value="Chromosome 01"/>
</dbReference>
<reference evidence="9" key="2">
    <citation type="submission" date="2025-08" db="UniProtKB">
        <authorList>
            <consortium name="RefSeq"/>
        </authorList>
    </citation>
    <scope>IDENTIFICATION</scope>
</reference>
<dbReference type="PANTHER" id="PTHR14186:SF20">
    <property type="entry name" value="CYSTEINE-RICH MOTOR NEURON 1 PROTEIN-LIKE"/>
    <property type="match status" value="1"/>
</dbReference>
<accession>A0ABM4B7X0</accession>
<feature type="signal peptide" evidence="5">
    <location>
        <begin position="1"/>
        <end position="20"/>
    </location>
</feature>
<evidence type="ECO:0000256" key="1">
    <source>
        <dbReference type="ARBA" id="ARBA00004613"/>
    </source>
</evidence>
<feature type="domain" description="Antistasin-like" evidence="6">
    <location>
        <begin position="91"/>
        <end position="119"/>
    </location>
</feature>
<evidence type="ECO:0000256" key="2">
    <source>
        <dbReference type="ARBA" id="ARBA00022525"/>
    </source>
</evidence>
<dbReference type="PROSITE" id="PS51252">
    <property type="entry name" value="ANTISTASIN"/>
    <property type="match status" value="1"/>
</dbReference>